<dbReference type="RefSeq" id="WP_273439021.1">
    <property type="nucleotide sequence ID" value="NZ_PKUN01000010.1"/>
</dbReference>
<reference evidence="5 6" key="1">
    <citation type="submission" date="2017-11" db="EMBL/GenBank/DDBJ databases">
        <title>Genome-resolved metagenomics identifies genetic mobility, metabolic interactions, and unexpected diversity in perchlorate-reducing communities.</title>
        <authorList>
            <person name="Barnum T.P."/>
            <person name="Figueroa I.A."/>
            <person name="Carlstrom C.I."/>
            <person name="Lucas L.N."/>
            <person name="Engelbrektson A.L."/>
            <person name="Coates J.D."/>
        </authorList>
    </citation>
    <scope>NUCLEOTIDE SEQUENCE [LARGE SCALE GENOMIC DNA]</scope>
    <source>
        <strain evidence="5">BM301</strain>
    </source>
</reference>
<dbReference type="SUPFAM" id="SSF52833">
    <property type="entry name" value="Thioredoxin-like"/>
    <property type="match status" value="1"/>
</dbReference>
<keyword evidence="4" id="KW-0812">Transmembrane</keyword>
<sequence>MMQQSTDHKPRRRWLIPVAVFMIVFGVSFNLILRQANEPLESTQSTPLISGTLIPDPRPLTPFRLTDHNGGEFSQESIKGSWHLLSFGYTHCPDICPTTLAMLARLADRMRQESLNAEIKTAFITIDPERDTQTVLASYVPYFDSAFLGVTGDRQALDKLTGQLGVLYARVDTEQSGMGYLIDHSTSVILTNPAGEFQALFGAPHEVEAMAQDLIRLITR</sequence>
<evidence type="ECO:0000256" key="4">
    <source>
        <dbReference type="SAM" id="Phobius"/>
    </source>
</evidence>
<gene>
    <name evidence="5" type="ORF">C0630_09225</name>
</gene>
<keyword evidence="3" id="KW-1015">Disulfide bond</keyword>
<evidence type="ECO:0000313" key="5">
    <source>
        <dbReference type="EMBL" id="PLX61713.1"/>
    </source>
</evidence>
<dbReference type="EMBL" id="PKUN01000010">
    <property type="protein sequence ID" value="PLX61713.1"/>
    <property type="molecule type" value="Genomic_DNA"/>
</dbReference>
<name>A0A2N6CWS4_9GAMM</name>
<dbReference type="AlphaFoldDB" id="A0A2N6CWS4"/>
<evidence type="ECO:0000256" key="1">
    <source>
        <dbReference type="ARBA" id="ARBA00010996"/>
    </source>
</evidence>
<proteinExistence type="inferred from homology"/>
<keyword evidence="2" id="KW-0186">Copper</keyword>
<dbReference type="InterPro" id="IPR036249">
    <property type="entry name" value="Thioredoxin-like_sf"/>
</dbReference>
<dbReference type="PANTHER" id="PTHR12151">
    <property type="entry name" value="ELECTRON TRANSPORT PROTIN SCO1/SENC FAMILY MEMBER"/>
    <property type="match status" value="1"/>
</dbReference>
<evidence type="ECO:0000313" key="6">
    <source>
        <dbReference type="Proteomes" id="UP000235015"/>
    </source>
</evidence>
<dbReference type="Gene3D" id="3.40.30.10">
    <property type="entry name" value="Glutaredoxin"/>
    <property type="match status" value="1"/>
</dbReference>
<keyword evidence="4" id="KW-0472">Membrane</keyword>
<feature type="disulfide bond" description="Redox-active" evidence="3">
    <location>
        <begin position="92"/>
        <end position="96"/>
    </location>
</feature>
<accession>A0A2N6CWS4</accession>
<dbReference type="Pfam" id="PF02630">
    <property type="entry name" value="SCO1-SenC"/>
    <property type="match status" value="1"/>
</dbReference>
<dbReference type="STRING" id="1111735.GCA_000428045_03812"/>
<evidence type="ECO:0000256" key="3">
    <source>
        <dbReference type="PIRSR" id="PIRSR603782-2"/>
    </source>
</evidence>
<feature type="binding site" evidence="2">
    <location>
        <position position="96"/>
    </location>
    <ligand>
        <name>Cu cation</name>
        <dbReference type="ChEBI" id="CHEBI:23378"/>
    </ligand>
</feature>
<comment type="caution">
    <text evidence="5">The sequence shown here is derived from an EMBL/GenBank/DDBJ whole genome shotgun (WGS) entry which is preliminary data.</text>
</comment>
<dbReference type="CDD" id="cd02968">
    <property type="entry name" value="SCO"/>
    <property type="match status" value="1"/>
</dbReference>
<comment type="similarity">
    <text evidence="1">Belongs to the SCO1/2 family.</text>
</comment>
<feature type="transmembrane region" description="Helical" evidence="4">
    <location>
        <begin position="12"/>
        <end position="33"/>
    </location>
</feature>
<evidence type="ECO:0000256" key="2">
    <source>
        <dbReference type="PIRSR" id="PIRSR603782-1"/>
    </source>
</evidence>
<dbReference type="Proteomes" id="UP000235015">
    <property type="component" value="Unassembled WGS sequence"/>
</dbReference>
<dbReference type="InterPro" id="IPR003782">
    <property type="entry name" value="SCO1/SenC"/>
</dbReference>
<keyword evidence="4" id="KW-1133">Transmembrane helix</keyword>
<feature type="binding site" evidence="2">
    <location>
        <position position="184"/>
    </location>
    <ligand>
        <name>Cu cation</name>
        <dbReference type="ChEBI" id="CHEBI:23378"/>
    </ligand>
</feature>
<organism evidence="5 6">
    <name type="scientific">Sedimenticola selenatireducens</name>
    <dbReference type="NCBI Taxonomy" id="191960"/>
    <lineage>
        <taxon>Bacteria</taxon>
        <taxon>Pseudomonadati</taxon>
        <taxon>Pseudomonadota</taxon>
        <taxon>Gammaproteobacteria</taxon>
        <taxon>Chromatiales</taxon>
        <taxon>Sedimenticolaceae</taxon>
        <taxon>Sedimenticola</taxon>
    </lineage>
</organism>
<dbReference type="GO" id="GO:0046872">
    <property type="term" value="F:metal ion binding"/>
    <property type="evidence" value="ECO:0007669"/>
    <property type="project" value="UniProtKB-KW"/>
</dbReference>
<dbReference type="PANTHER" id="PTHR12151:SF25">
    <property type="entry name" value="LINALOOL DEHYDRATASE_ISOMERASE DOMAIN-CONTAINING PROTEIN"/>
    <property type="match status" value="1"/>
</dbReference>
<keyword evidence="2" id="KW-0479">Metal-binding</keyword>
<protein>
    <submittedName>
        <fullName evidence="5">SCO family protein</fullName>
    </submittedName>
</protein>
<dbReference type="FunFam" id="3.40.30.10:FF:000013">
    <property type="entry name" value="Blast:Protein SCO1 homolog, mitochondrial"/>
    <property type="match status" value="1"/>
</dbReference>
<feature type="binding site" evidence="2">
    <location>
        <position position="92"/>
    </location>
    <ligand>
        <name>Cu cation</name>
        <dbReference type="ChEBI" id="CHEBI:23378"/>
    </ligand>
</feature>